<comment type="caution">
    <text evidence="4">The sequence shown here is derived from an EMBL/GenBank/DDBJ whole genome shotgun (WGS) entry which is preliminary data.</text>
</comment>
<feature type="region of interest" description="Disordered" evidence="2">
    <location>
        <begin position="367"/>
        <end position="389"/>
    </location>
</feature>
<organism evidence="4 5">
    <name type="scientific">Zingiber officinale</name>
    <name type="common">Ginger</name>
    <name type="synonym">Amomum zingiber</name>
    <dbReference type="NCBI Taxonomy" id="94328"/>
    <lineage>
        <taxon>Eukaryota</taxon>
        <taxon>Viridiplantae</taxon>
        <taxon>Streptophyta</taxon>
        <taxon>Embryophyta</taxon>
        <taxon>Tracheophyta</taxon>
        <taxon>Spermatophyta</taxon>
        <taxon>Magnoliopsida</taxon>
        <taxon>Liliopsida</taxon>
        <taxon>Zingiberales</taxon>
        <taxon>Zingiberaceae</taxon>
        <taxon>Zingiber</taxon>
    </lineage>
</organism>
<feature type="coiled-coil region" evidence="1">
    <location>
        <begin position="747"/>
        <end position="781"/>
    </location>
</feature>
<dbReference type="Pfam" id="PF10358">
    <property type="entry name" value="NT-C2"/>
    <property type="match status" value="1"/>
</dbReference>
<dbReference type="EMBL" id="JACMSC010000011">
    <property type="protein sequence ID" value="KAG6500195.1"/>
    <property type="molecule type" value="Genomic_DNA"/>
</dbReference>
<sequence length="1116" mass="126594">MSSVADSNKRPSAKHEERRGDHGHDAKCTMPSTLLTVCLSLHAQASLAVHEASHFCSETAALLLLINGEGDRERSKRARTSDLLSGSLRIFGAFAGHRIADCRPLRAGLLKLVSGEVIALHLAAEGWRTEAEIEDVQGGAMEEREEQDQSCVPTAVPCDSADAGRPTARSERVPVVEGACDWVNPVFEVAKLVRNPKTGKMDEKVYRFVVSDAGSSKTKILGEASINLADYTDVFRPSSVVLPLKGSNTGASLRITIQRLQDDDEGREGNDIEESTMKRHRRTLESQLSKCDDEDGSEINNQAAVRFSSSRGIPLHNADSNGNLQKSHTFDAVSASGSDTGSGIYTPRENGIVLLPLTNNGTSKMRMFSSDASTRSSSDDGLHEISHDSEDSFEKLKSNIDILTRKLEVSDLELQTLRKQIIKENKRGQDISKEMSDLQEERDALKRECDELKILEKRRKFDTTTSLQHDRDNHLSLLEEIQQELDHEKNRNVHLLLQLKLTQEANSELVLAVKDLEGMLEQRHNETLCDNCSKMEMKDTVNLDLKATKFGNGSSHLHKSECKQQIPKTISVSDNEEEYALVALINERDDMKTAYSLENKIIDLNNEAEFYRKNCEELEMQMEQLSLDYEILKQENHDATTKLEQMQLHEQLRMQYECSAHFSIISDLELQVELLEKELQKQTGVIEADLATITLAKVEQEKRAIVAEETLRNTKWNISKSVECFQEELRSLSAFMSSTFQANEKTVMQALKENAKLQSQKGNLERILEKSNKDMVLLQEKYRVKLKQLVGLIGIKSRDVEMLILKLKDKSKELDNHKLSEEALQKNFIRELQLLKSEVATLQDEKSFLLEQNGEKEKLLVEMELLRKKFIESEISLQNRNLEIDFLKKEIETLREKVCKSLVNINDLRHTKDGDAILDTMKSKAPNQILKQNLLKHDSNGLLEEKQMITDLVEQSECNKTTSTNGPDSLVKDSDKDPSNTIEVMQSIQDSNNFHQIPRFTRNNVQCHLEYQQQPEEDKGCVHNKNVTDKESQRRFAESNLDEDKSVFVSSACDQKVMEKVLSEMALLKEQNELMVSELKEMQERYSNISLKFAEVESERQQLLMTIRSLKNATKN</sequence>
<evidence type="ECO:0000313" key="5">
    <source>
        <dbReference type="Proteomes" id="UP000734854"/>
    </source>
</evidence>
<keyword evidence="1" id="KW-0175">Coiled coil</keyword>
<dbReference type="InterPro" id="IPR019448">
    <property type="entry name" value="NT-C2"/>
</dbReference>
<feature type="region of interest" description="Disordered" evidence="2">
    <location>
        <begin position="957"/>
        <end position="978"/>
    </location>
</feature>
<feature type="compositionally biased region" description="Basic and acidic residues" evidence="2">
    <location>
        <begin position="377"/>
        <end position="389"/>
    </location>
</feature>
<name>A0A8J5G292_ZINOF</name>
<accession>A0A8J5G292</accession>
<feature type="compositionally biased region" description="Polar residues" evidence="2">
    <location>
        <begin position="957"/>
        <end position="967"/>
    </location>
</feature>
<dbReference type="PANTHER" id="PTHR34452:SF7">
    <property type="entry name" value="MYOSIN HEAVY CHAIN-RELATED PROTEIN"/>
    <property type="match status" value="1"/>
</dbReference>
<feature type="domain" description="C2 NT-type" evidence="3">
    <location>
        <begin position="1"/>
        <end position="261"/>
    </location>
</feature>
<feature type="region of interest" description="Disordered" evidence="2">
    <location>
        <begin position="1"/>
        <end position="26"/>
    </location>
</feature>
<dbReference type="PROSITE" id="PS51840">
    <property type="entry name" value="C2_NT"/>
    <property type="match status" value="1"/>
</dbReference>
<evidence type="ECO:0000256" key="1">
    <source>
        <dbReference type="SAM" id="Coils"/>
    </source>
</evidence>
<feature type="coiled-coil region" evidence="1">
    <location>
        <begin position="807"/>
        <end position="897"/>
    </location>
</feature>
<gene>
    <name evidence="4" type="ORF">ZIOFF_040037</name>
</gene>
<evidence type="ECO:0000313" key="4">
    <source>
        <dbReference type="EMBL" id="KAG6500195.1"/>
    </source>
</evidence>
<dbReference type="AlphaFoldDB" id="A0A8J5G292"/>
<dbReference type="Proteomes" id="UP000734854">
    <property type="component" value="Unassembled WGS sequence"/>
</dbReference>
<feature type="coiled-coil region" evidence="1">
    <location>
        <begin position="594"/>
        <end position="685"/>
    </location>
</feature>
<feature type="coiled-coil region" evidence="1">
    <location>
        <begin position="400"/>
        <end position="498"/>
    </location>
</feature>
<keyword evidence="5" id="KW-1185">Reference proteome</keyword>
<feature type="compositionally biased region" description="Basic and acidic residues" evidence="2">
    <location>
        <begin position="7"/>
        <end position="26"/>
    </location>
</feature>
<reference evidence="4 5" key="1">
    <citation type="submission" date="2020-08" db="EMBL/GenBank/DDBJ databases">
        <title>Plant Genome Project.</title>
        <authorList>
            <person name="Zhang R.-G."/>
        </authorList>
    </citation>
    <scope>NUCLEOTIDE SEQUENCE [LARGE SCALE GENOMIC DNA]</scope>
    <source>
        <tissue evidence="4">Rhizome</tissue>
    </source>
</reference>
<feature type="coiled-coil region" evidence="1">
    <location>
        <begin position="1065"/>
        <end position="1113"/>
    </location>
</feature>
<dbReference type="PANTHER" id="PTHR34452">
    <property type="entry name" value="MYOSIN HEAVY CHAIN-RELATED PROTEIN"/>
    <property type="match status" value="1"/>
</dbReference>
<protein>
    <recommendedName>
        <fullName evidence="3">C2 NT-type domain-containing protein</fullName>
    </recommendedName>
</protein>
<evidence type="ECO:0000256" key="2">
    <source>
        <dbReference type="SAM" id="MobiDB-lite"/>
    </source>
</evidence>
<evidence type="ECO:0000259" key="3">
    <source>
        <dbReference type="PROSITE" id="PS51840"/>
    </source>
</evidence>
<proteinExistence type="predicted"/>
<feature type="region of interest" description="Disordered" evidence="2">
    <location>
        <begin position="145"/>
        <end position="170"/>
    </location>
</feature>